<evidence type="ECO:0000259" key="5">
    <source>
        <dbReference type="Pfam" id="PF00534"/>
    </source>
</evidence>
<name>A0A2K9DAN1_9MICO</name>
<proteinExistence type="predicted"/>
<dbReference type="InterPro" id="IPR001296">
    <property type="entry name" value="Glyco_trans_1"/>
</dbReference>
<evidence type="ECO:0000256" key="3">
    <source>
        <dbReference type="ARBA" id="ARBA00022679"/>
    </source>
</evidence>
<organism evidence="7 8">
    <name type="scientific">Microbacterium hominis</name>
    <dbReference type="NCBI Taxonomy" id="162426"/>
    <lineage>
        <taxon>Bacteria</taxon>
        <taxon>Bacillati</taxon>
        <taxon>Actinomycetota</taxon>
        <taxon>Actinomycetes</taxon>
        <taxon>Micrococcales</taxon>
        <taxon>Microbacteriaceae</taxon>
        <taxon>Microbacterium</taxon>
    </lineage>
</organism>
<keyword evidence="2" id="KW-0328">Glycosyltransferase</keyword>
<dbReference type="Pfam" id="PF00534">
    <property type="entry name" value="Glycos_transf_1"/>
    <property type="match status" value="1"/>
</dbReference>
<feature type="region of interest" description="Disordered" evidence="4">
    <location>
        <begin position="1"/>
        <end position="42"/>
    </location>
</feature>
<evidence type="ECO:0000259" key="6">
    <source>
        <dbReference type="Pfam" id="PF13579"/>
    </source>
</evidence>
<evidence type="ECO:0000313" key="7">
    <source>
        <dbReference type="EMBL" id="AUG30645.1"/>
    </source>
</evidence>
<evidence type="ECO:0000256" key="1">
    <source>
        <dbReference type="ARBA" id="ARBA00021292"/>
    </source>
</evidence>
<evidence type="ECO:0000256" key="4">
    <source>
        <dbReference type="SAM" id="MobiDB-lite"/>
    </source>
</evidence>
<keyword evidence="3" id="KW-0808">Transferase</keyword>
<dbReference type="Pfam" id="PF13579">
    <property type="entry name" value="Glyco_trans_4_4"/>
    <property type="match status" value="1"/>
</dbReference>
<feature type="compositionally biased region" description="Low complexity" evidence="4">
    <location>
        <begin position="15"/>
        <end position="37"/>
    </location>
</feature>
<dbReference type="InterPro" id="IPR028098">
    <property type="entry name" value="Glyco_trans_4-like_N"/>
</dbReference>
<dbReference type="PANTHER" id="PTHR45947:SF3">
    <property type="entry name" value="SULFOQUINOVOSYL TRANSFERASE SQD2"/>
    <property type="match status" value="1"/>
</dbReference>
<evidence type="ECO:0000256" key="2">
    <source>
        <dbReference type="ARBA" id="ARBA00022676"/>
    </source>
</evidence>
<protein>
    <recommendedName>
        <fullName evidence="1">D-inositol 3-phosphate glycosyltransferase</fullName>
    </recommendedName>
</protein>
<dbReference type="Proteomes" id="UP000233276">
    <property type="component" value="Chromosome"/>
</dbReference>
<dbReference type="SUPFAM" id="SSF53756">
    <property type="entry name" value="UDP-Glycosyltransferase/glycogen phosphorylase"/>
    <property type="match status" value="1"/>
</dbReference>
<dbReference type="EMBL" id="CP025299">
    <property type="protein sequence ID" value="AUG30645.1"/>
    <property type="molecule type" value="Genomic_DNA"/>
</dbReference>
<feature type="domain" description="Glycosyl transferase family 1" evidence="5">
    <location>
        <begin position="232"/>
        <end position="391"/>
    </location>
</feature>
<dbReference type="KEGG" id="mhos:CXR34_15015"/>
<dbReference type="PANTHER" id="PTHR45947">
    <property type="entry name" value="SULFOQUINOVOSYL TRANSFERASE SQD2"/>
    <property type="match status" value="1"/>
</dbReference>
<gene>
    <name evidence="7" type="ORF">CXR34_15015</name>
</gene>
<sequence>MPTSPRRGSSMAAPGSTTRWRCRCTTGRSGSSTGSSCAGMPMPVDPLRVLHVTPSYARRDGGPSEVLRGLLPELKRQGVTVRLVTTDKGVEPSDQDLQEQFPMDVVRARRPFSWTFAPSMVGPLWRALAGADVVHIHSIHTFPTTVAMILSRLRRVPYVIEPHGALDFYHLNQGGTKKRLYTRILDGWGVRGLGGAVYSSRREALEGTATLTAESIQMPLGVDETLFDLPREQSGGATVLYLGRLAKKKRVDLAIRALAEAALRERGVELIVAGPLGDDLPYDPVAVARDAGVSDRVRFVGSVGAAERRSLLARSDVFVIPSEDESFGVALAEAMAAGCAAVASAETGFAPEAAEADALVLASLTPAGVAAAIARALAERDELGRRGREYASAHFRWSEAASAIAASYERLAKRS</sequence>
<feature type="domain" description="Glycosyltransferase subfamily 4-like N-terminal" evidence="6">
    <location>
        <begin position="61"/>
        <end position="204"/>
    </location>
</feature>
<dbReference type="GO" id="GO:1901137">
    <property type="term" value="P:carbohydrate derivative biosynthetic process"/>
    <property type="evidence" value="ECO:0007669"/>
    <property type="project" value="UniProtKB-ARBA"/>
</dbReference>
<dbReference type="AlphaFoldDB" id="A0A2K9DAN1"/>
<dbReference type="Gene3D" id="3.40.50.2000">
    <property type="entry name" value="Glycogen Phosphorylase B"/>
    <property type="match status" value="2"/>
</dbReference>
<evidence type="ECO:0000313" key="8">
    <source>
        <dbReference type="Proteomes" id="UP000233276"/>
    </source>
</evidence>
<accession>A0A2K9DAN1</accession>
<reference evidence="7 8" key="1">
    <citation type="submission" date="2017-12" db="EMBL/GenBank/DDBJ databases">
        <title>Isolation and characterization of estrogens degradatiion strain Microbacterium hominis SJTG1.</title>
        <authorList>
            <person name="Xiong W."/>
            <person name="Yin C."/>
            <person name="Zheng D."/>
            <person name="Liang R."/>
        </authorList>
    </citation>
    <scope>NUCLEOTIDE SEQUENCE [LARGE SCALE GENOMIC DNA]</scope>
    <source>
        <strain evidence="7 8">SJTG1</strain>
    </source>
</reference>
<dbReference type="InterPro" id="IPR050194">
    <property type="entry name" value="Glycosyltransferase_grp1"/>
</dbReference>
<dbReference type="GO" id="GO:0016758">
    <property type="term" value="F:hexosyltransferase activity"/>
    <property type="evidence" value="ECO:0007669"/>
    <property type="project" value="TreeGrafter"/>
</dbReference>